<reference evidence="1 2" key="1">
    <citation type="submission" date="2019-07" db="EMBL/GenBank/DDBJ databases">
        <authorList>
            <person name="Jastrzebski P J."/>
            <person name="Paukszto L."/>
            <person name="Jastrzebski P J."/>
        </authorList>
    </citation>
    <scope>NUCLEOTIDE SEQUENCE [LARGE SCALE GENOMIC DNA]</scope>
    <source>
        <strain evidence="1 2">WMS-il1</strain>
    </source>
</reference>
<dbReference type="Proteomes" id="UP000321570">
    <property type="component" value="Unassembled WGS sequence"/>
</dbReference>
<evidence type="ECO:0000313" key="2">
    <source>
        <dbReference type="Proteomes" id="UP000321570"/>
    </source>
</evidence>
<name>A0A564Y5Z5_HYMDI</name>
<evidence type="ECO:0000313" key="1">
    <source>
        <dbReference type="EMBL" id="VUZ42389.1"/>
    </source>
</evidence>
<accession>A0A564Y5Z5</accession>
<gene>
    <name evidence="1" type="ORF">WMSIL1_LOCUS2904</name>
</gene>
<sequence>MKRPFMSMNSGWQPYLKRNRENLDQGSVNAFAEMTATAREYYSGLKGHPVIAQINNNEESLDSFPLQSYHVPASQSTLSDFGFRQTYEKKVRSPDSH</sequence>
<proteinExistence type="predicted"/>
<protein>
    <submittedName>
        <fullName evidence="1">Uncharacterized protein</fullName>
    </submittedName>
</protein>
<organism evidence="1 2">
    <name type="scientific">Hymenolepis diminuta</name>
    <name type="common">Rat tapeworm</name>
    <dbReference type="NCBI Taxonomy" id="6216"/>
    <lineage>
        <taxon>Eukaryota</taxon>
        <taxon>Metazoa</taxon>
        <taxon>Spiralia</taxon>
        <taxon>Lophotrochozoa</taxon>
        <taxon>Platyhelminthes</taxon>
        <taxon>Cestoda</taxon>
        <taxon>Eucestoda</taxon>
        <taxon>Cyclophyllidea</taxon>
        <taxon>Hymenolepididae</taxon>
        <taxon>Hymenolepis</taxon>
    </lineage>
</organism>
<dbReference type="AlphaFoldDB" id="A0A564Y5Z5"/>
<dbReference type="EMBL" id="CABIJS010000088">
    <property type="protein sequence ID" value="VUZ42389.1"/>
    <property type="molecule type" value="Genomic_DNA"/>
</dbReference>
<keyword evidence="2" id="KW-1185">Reference proteome</keyword>